<dbReference type="InterPro" id="IPR032710">
    <property type="entry name" value="NTF2-like_dom_sf"/>
</dbReference>
<comment type="caution">
    <text evidence="1">The sequence shown here is derived from an EMBL/GenBank/DDBJ whole genome shotgun (WGS) entry which is preliminary data.</text>
</comment>
<evidence type="ECO:0000313" key="1">
    <source>
        <dbReference type="EMBL" id="RAK24771.1"/>
    </source>
</evidence>
<name>A0A327YUB8_9ACTN</name>
<reference evidence="1 2" key="1">
    <citation type="submission" date="2018-06" db="EMBL/GenBank/DDBJ databases">
        <title>Genomic Encyclopedia of Type Strains, Phase III (KMG-III): the genomes of soil and plant-associated and newly described type strains.</title>
        <authorList>
            <person name="Whitman W."/>
        </authorList>
    </citation>
    <scope>NUCLEOTIDE SEQUENCE [LARGE SCALE GENOMIC DNA]</scope>
    <source>
        <strain evidence="1 2">CGMCC 4.7090</strain>
    </source>
</reference>
<gene>
    <name evidence="1" type="ORF">B0I29_13626</name>
</gene>
<keyword evidence="2" id="KW-1185">Reference proteome</keyword>
<protein>
    <submittedName>
        <fullName evidence="1">SnoaL-like protein</fullName>
    </submittedName>
</protein>
<accession>A0A327YUB8</accession>
<organism evidence="1 2">
    <name type="scientific">Actinoplanes lutulentus</name>
    <dbReference type="NCBI Taxonomy" id="1287878"/>
    <lineage>
        <taxon>Bacteria</taxon>
        <taxon>Bacillati</taxon>
        <taxon>Actinomycetota</taxon>
        <taxon>Actinomycetes</taxon>
        <taxon>Micromonosporales</taxon>
        <taxon>Micromonosporaceae</taxon>
        <taxon>Actinoplanes</taxon>
    </lineage>
</organism>
<dbReference type="OrthoDB" id="8684708at2"/>
<dbReference type="AlphaFoldDB" id="A0A327YUB8"/>
<dbReference type="RefSeq" id="WP_111655243.1">
    <property type="nucleotide sequence ID" value="NZ_JACHWI010000006.1"/>
</dbReference>
<proteinExistence type="predicted"/>
<dbReference type="EMBL" id="QLMJ01000036">
    <property type="protein sequence ID" value="RAK24771.1"/>
    <property type="molecule type" value="Genomic_DNA"/>
</dbReference>
<dbReference type="Proteomes" id="UP000249341">
    <property type="component" value="Unassembled WGS sequence"/>
</dbReference>
<evidence type="ECO:0000313" key="2">
    <source>
        <dbReference type="Proteomes" id="UP000249341"/>
    </source>
</evidence>
<dbReference type="SUPFAM" id="SSF54427">
    <property type="entry name" value="NTF2-like"/>
    <property type="match status" value="1"/>
</dbReference>
<sequence length="121" mass="12939">MNKTSGSGTAYSWDELPATITTYLPAQDSQDSNTAIGAFAADAVVIDDGHTYRGRDEILAWLNKSSGEYSYTTEFAGATGDGGSGWDVVQHLEGNFPGGSVDLHYRFTLEGDAITRLVIEP</sequence>
<dbReference type="Gene3D" id="3.10.450.50">
    <property type="match status" value="1"/>
</dbReference>